<dbReference type="SUPFAM" id="SSF51735">
    <property type="entry name" value="NAD(P)-binding Rossmann-fold domains"/>
    <property type="match status" value="1"/>
</dbReference>
<dbReference type="PANTHER" id="PTHR43976:SF16">
    <property type="entry name" value="SHORT-CHAIN DEHYDROGENASE_REDUCTASE FAMILY PROTEIN"/>
    <property type="match status" value="1"/>
</dbReference>
<gene>
    <name evidence="5" type="ORF">GGQ63_003981</name>
</gene>
<comment type="similarity">
    <text evidence="1 3">Belongs to the short-chain dehydrogenases/reductases (SDR) family.</text>
</comment>
<keyword evidence="2" id="KW-0560">Oxidoreductase</keyword>
<dbReference type="EMBL" id="JACHOO010000011">
    <property type="protein sequence ID" value="MBB5754884.1"/>
    <property type="molecule type" value="Genomic_DNA"/>
</dbReference>
<dbReference type="InterPro" id="IPR051911">
    <property type="entry name" value="SDR_oxidoreductase"/>
</dbReference>
<evidence type="ECO:0000256" key="3">
    <source>
        <dbReference type="RuleBase" id="RU000363"/>
    </source>
</evidence>
<evidence type="ECO:0000259" key="4">
    <source>
        <dbReference type="SMART" id="SM00822"/>
    </source>
</evidence>
<reference evidence="5 6" key="1">
    <citation type="submission" date="2020-08" db="EMBL/GenBank/DDBJ databases">
        <title>Genomic Encyclopedia of Type Strains, Phase IV (KMG-IV): sequencing the most valuable type-strain genomes for metagenomic binning, comparative biology and taxonomic classification.</title>
        <authorList>
            <person name="Goeker M."/>
        </authorList>
    </citation>
    <scope>NUCLEOTIDE SEQUENCE [LARGE SCALE GENOMIC DNA]</scope>
    <source>
        <strain evidence="5 6">DSM 16268</strain>
    </source>
</reference>
<dbReference type="InterPro" id="IPR036291">
    <property type="entry name" value="NAD(P)-bd_dom_sf"/>
</dbReference>
<dbReference type="AlphaFoldDB" id="A0A7W9L3T5"/>
<evidence type="ECO:0000256" key="1">
    <source>
        <dbReference type="ARBA" id="ARBA00006484"/>
    </source>
</evidence>
<dbReference type="GO" id="GO:0016491">
    <property type="term" value="F:oxidoreductase activity"/>
    <property type="evidence" value="ECO:0007669"/>
    <property type="project" value="UniProtKB-KW"/>
</dbReference>
<evidence type="ECO:0000313" key="6">
    <source>
        <dbReference type="Proteomes" id="UP000523821"/>
    </source>
</evidence>
<dbReference type="InterPro" id="IPR002347">
    <property type="entry name" value="SDR_fam"/>
</dbReference>
<name>A0A7W9L3T5_9HYPH</name>
<dbReference type="CDD" id="cd05374">
    <property type="entry name" value="17beta-HSD-like_SDR_c"/>
    <property type="match status" value="1"/>
</dbReference>
<dbReference type="Proteomes" id="UP000523821">
    <property type="component" value="Unassembled WGS sequence"/>
</dbReference>
<sequence length="278" mass="29090">MTKTWFVTGASRGLGAAIATAALDAGDRVVATGRDPAAITAALGAGEDRLLALRLDVAAAGEAEAAAAAALERFGRIDVLVNNAGYGHLGLFEETAPEDAERQFATNVFGLFAVTRAVLPAMRRQRSGHVFNLSSIAGVRGGPGGSLYCASKFAVAGFSESLANEVAGLGIKVTIVEPGFFRTDFLDPRSVAISTGGIEDYRTLSEQIHTLYRERNHQQAGDPAKLAAALVRLAGEAEPPLHFAVGSDAVEVVSTKLANWTREFEAWRALSASTDGAF</sequence>
<dbReference type="InterPro" id="IPR057326">
    <property type="entry name" value="KR_dom"/>
</dbReference>
<dbReference type="InterPro" id="IPR020904">
    <property type="entry name" value="Sc_DH/Rdtase_CS"/>
</dbReference>
<protein>
    <submittedName>
        <fullName evidence="5">NAD(P)-dependent dehydrogenase (Short-subunit alcohol dehydrogenase family)</fullName>
    </submittedName>
</protein>
<dbReference type="PRINTS" id="PR00080">
    <property type="entry name" value="SDRFAMILY"/>
</dbReference>
<dbReference type="RefSeq" id="WP_183858322.1">
    <property type="nucleotide sequence ID" value="NZ_JACHOO010000011.1"/>
</dbReference>
<dbReference type="PANTHER" id="PTHR43976">
    <property type="entry name" value="SHORT CHAIN DEHYDROGENASE"/>
    <property type="match status" value="1"/>
</dbReference>
<comment type="caution">
    <text evidence="5">The sequence shown here is derived from an EMBL/GenBank/DDBJ whole genome shotgun (WGS) entry which is preliminary data.</text>
</comment>
<evidence type="ECO:0000256" key="2">
    <source>
        <dbReference type="ARBA" id="ARBA00023002"/>
    </source>
</evidence>
<dbReference type="Pfam" id="PF00106">
    <property type="entry name" value="adh_short"/>
    <property type="match status" value="1"/>
</dbReference>
<dbReference type="Gene3D" id="3.40.50.720">
    <property type="entry name" value="NAD(P)-binding Rossmann-like Domain"/>
    <property type="match status" value="1"/>
</dbReference>
<dbReference type="SMART" id="SM00822">
    <property type="entry name" value="PKS_KR"/>
    <property type="match status" value="1"/>
</dbReference>
<dbReference type="PRINTS" id="PR00081">
    <property type="entry name" value="GDHRDH"/>
</dbReference>
<keyword evidence="6" id="KW-1185">Reference proteome</keyword>
<feature type="domain" description="Ketoreductase" evidence="4">
    <location>
        <begin position="3"/>
        <end position="184"/>
    </location>
</feature>
<proteinExistence type="inferred from homology"/>
<organism evidence="5 6">
    <name type="scientific">Prosthecomicrobium pneumaticum</name>
    <dbReference type="NCBI Taxonomy" id="81895"/>
    <lineage>
        <taxon>Bacteria</taxon>
        <taxon>Pseudomonadati</taxon>
        <taxon>Pseudomonadota</taxon>
        <taxon>Alphaproteobacteria</taxon>
        <taxon>Hyphomicrobiales</taxon>
        <taxon>Kaistiaceae</taxon>
        <taxon>Prosthecomicrobium</taxon>
    </lineage>
</organism>
<accession>A0A7W9L3T5</accession>
<dbReference type="NCBIfam" id="NF004824">
    <property type="entry name" value="PRK06180.1"/>
    <property type="match status" value="1"/>
</dbReference>
<dbReference type="PROSITE" id="PS00061">
    <property type="entry name" value="ADH_SHORT"/>
    <property type="match status" value="1"/>
</dbReference>
<evidence type="ECO:0000313" key="5">
    <source>
        <dbReference type="EMBL" id="MBB5754884.1"/>
    </source>
</evidence>